<dbReference type="STRING" id="1121015.GCA_000420545_00256"/>
<dbReference type="Gene3D" id="3.30.1490.480">
    <property type="entry name" value="Endolytic murein transglycosylase"/>
    <property type="match status" value="1"/>
</dbReference>
<evidence type="ECO:0000256" key="3">
    <source>
        <dbReference type="ARBA" id="ARBA00022989"/>
    </source>
</evidence>
<dbReference type="FunFam" id="3.30.160.60:FF:000242">
    <property type="entry name" value="Endolytic murein transglycosylase"/>
    <property type="match status" value="1"/>
</dbReference>
<keyword evidence="1 7" id="KW-1003">Cell membrane</keyword>
<dbReference type="PATRIC" id="fig|1121015.4.peg.2667"/>
<dbReference type="NCBIfam" id="TIGR00247">
    <property type="entry name" value="endolytic transglycosylase MltG"/>
    <property type="match status" value="1"/>
</dbReference>
<dbReference type="CDD" id="cd08010">
    <property type="entry name" value="MltG_like"/>
    <property type="match status" value="1"/>
</dbReference>
<feature type="site" description="Important for catalytic activity" evidence="7">
    <location>
        <position position="224"/>
    </location>
</feature>
<evidence type="ECO:0000256" key="4">
    <source>
        <dbReference type="ARBA" id="ARBA00023136"/>
    </source>
</evidence>
<accession>A0A091AQ00</accession>
<dbReference type="InterPro" id="IPR003770">
    <property type="entry name" value="MLTG-like"/>
</dbReference>
<evidence type="ECO:0000256" key="6">
    <source>
        <dbReference type="ARBA" id="ARBA00023316"/>
    </source>
</evidence>
<proteinExistence type="inferred from homology"/>
<dbReference type="RefSeq" id="WP_022967929.1">
    <property type="nucleotide sequence ID" value="NZ_ATVD01000001.1"/>
</dbReference>
<evidence type="ECO:0000256" key="7">
    <source>
        <dbReference type="HAMAP-Rule" id="MF_02065"/>
    </source>
</evidence>
<dbReference type="PANTHER" id="PTHR30518:SF2">
    <property type="entry name" value="ENDOLYTIC MUREIN TRANSGLYCOSYLASE"/>
    <property type="match status" value="1"/>
</dbReference>
<dbReference type="Gene3D" id="3.30.160.60">
    <property type="entry name" value="Classic Zinc Finger"/>
    <property type="match status" value="1"/>
</dbReference>
<keyword evidence="5 7" id="KW-0456">Lyase</keyword>
<comment type="function">
    <text evidence="7">Functions as a peptidoglycan terminase that cleaves nascent peptidoglycan strands endolytically to terminate their elongation.</text>
</comment>
<keyword evidence="9" id="KW-1185">Reference proteome</keyword>
<dbReference type="GO" id="GO:0071555">
    <property type="term" value="P:cell wall organization"/>
    <property type="evidence" value="ECO:0007669"/>
    <property type="project" value="UniProtKB-KW"/>
</dbReference>
<evidence type="ECO:0000256" key="2">
    <source>
        <dbReference type="ARBA" id="ARBA00022692"/>
    </source>
</evidence>
<keyword evidence="4 7" id="KW-0472">Membrane</keyword>
<dbReference type="PANTHER" id="PTHR30518">
    <property type="entry name" value="ENDOLYTIC MUREIN TRANSGLYCOSYLASE"/>
    <property type="match status" value="1"/>
</dbReference>
<sequence>MPRKRIGRIKLLFSVLFVAAVAFAGLFWLRTQEFADRPMVLDDAERVLVIERGDGFNRVLDKIRALNVTQGTDLEWKTLATSMKVAQRLQVGDYLITSGMTPRTLLQRLENGEVLQRKFTIIEGWSMRDLRAGLAKDALLTHEMDALSDEEVMAKLDRKGVFPEGRFLPETYVYTRGTSDLAILDRAAKAMDEALAAAWESRKKDSPLTTPEELLTLASIVEKETGQPRERPQIAGVFVRRMKTGMRLQTDPTVIYGMGSRYAGNIRKTDLTTDTPYNTYTRDGLPPTPIAMPGKAALTAAAQPDDGDALYFVARGNGAHYFSATLAEHNAAVRKYQLGR</sequence>
<evidence type="ECO:0000256" key="5">
    <source>
        <dbReference type="ARBA" id="ARBA00023239"/>
    </source>
</evidence>
<comment type="catalytic activity">
    <reaction evidence="7">
        <text>a peptidoglycan chain = a peptidoglycan chain with N-acetyl-1,6-anhydromuramyl-[peptide] at the reducing end + a peptidoglycan chain with N-acetylglucosamine at the non-reducing end.</text>
        <dbReference type="EC" id="4.2.2.29"/>
    </reaction>
</comment>
<dbReference type="GO" id="GO:0009252">
    <property type="term" value="P:peptidoglycan biosynthetic process"/>
    <property type="evidence" value="ECO:0007669"/>
    <property type="project" value="UniProtKB-UniRule"/>
</dbReference>
<organism evidence="8 9">
    <name type="scientific">Arenimonas oryziterrae DSM 21050 = YC6267</name>
    <dbReference type="NCBI Taxonomy" id="1121015"/>
    <lineage>
        <taxon>Bacteria</taxon>
        <taxon>Pseudomonadati</taxon>
        <taxon>Pseudomonadota</taxon>
        <taxon>Gammaproteobacteria</taxon>
        <taxon>Lysobacterales</taxon>
        <taxon>Lysobacteraceae</taxon>
        <taxon>Arenimonas</taxon>
    </lineage>
</organism>
<dbReference type="GO" id="GO:0008932">
    <property type="term" value="F:lytic endotransglycosylase activity"/>
    <property type="evidence" value="ECO:0007669"/>
    <property type="project" value="UniProtKB-UniRule"/>
</dbReference>
<keyword evidence="7" id="KW-0997">Cell inner membrane</keyword>
<keyword evidence="3 7" id="KW-1133">Transmembrane helix</keyword>
<evidence type="ECO:0000313" key="9">
    <source>
        <dbReference type="Proteomes" id="UP000029385"/>
    </source>
</evidence>
<dbReference type="EC" id="4.2.2.29" evidence="7"/>
<protein>
    <recommendedName>
        <fullName evidence="7">Endolytic murein transglycosylase</fullName>
        <ecNumber evidence="7">4.2.2.29</ecNumber>
    </recommendedName>
    <alternativeName>
        <fullName evidence="7">Peptidoglycan lytic transglycosylase</fullName>
    </alternativeName>
    <alternativeName>
        <fullName evidence="7">Peptidoglycan polymerization terminase</fullName>
    </alternativeName>
</protein>
<dbReference type="HAMAP" id="MF_02065">
    <property type="entry name" value="MltG"/>
    <property type="match status" value="1"/>
</dbReference>
<comment type="caution">
    <text evidence="8">The sequence shown here is derived from an EMBL/GenBank/DDBJ whole genome shotgun (WGS) entry which is preliminary data.</text>
</comment>
<evidence type="ECO:0000256" key="1">
    <source>
        <dbReference type="ARBA" id="ARBA00022475"/>
    </source>
</evidence>
<keyword evidence="6 7" id="KW-0961">Cell wall biogenesis/degradation</keyword>
<keyword evidence="2 7" id="KW-0812">Transmembrane</keyword>
<gene>
    <name evidence="7" type="primary">mltG</name>
    <name evidence="8" type="ORF">N789_04915</name>
</gene>
<name>A0A091AQ00_9GAMM</name>
<reference evidence="8 9" key="1">
    <citation type="submission" date="2013-09" db="EMBL/GenBank/DDBJ databases">
        <title>Genome sequencing of Arenimonas oryziterrae.</title>
        <authorList>
            <person name="Chen F."/>
            <person name="Wang G."/>
        </authorList>
    </citation>
    <scope>NUCLEOTIDE SEQUENCE [LARGE SCALE GENOMIC DNA]</scope>
    <source>
        <strain evidence="8 9">YC6267</strain>
    </source>
</reference>
<comment type="similarity">
    <text evidence="7">Belongs to the transglycosylase MltG family.</text>
</comment>
<evidence type="ECO:0000313" key="8">
    <source>
        <dbReference type="EMBL" id="KFN41232.1"/>
    </source>
</evidence>
<dbReference type="Pfam" id="PF02618">
    <property type="entry name" value="YceG"/>
    <property type="match status" value="1"/>
</dbReference>
<dbReference type="eggNOG" id="COG1559">
    <property type="taxonomic scope" value="Bacteria"/>
</dbReference>
<dbReference type="GO" id="GO:0005886">
    <property type="term" value="C:plasma membrane"/>
    <property type="evidence" value="ECO:0007669"/>
    <property type="project" value="UniProtKB-UniRule"/>
</dbReference>
<dbReference type="AlphaFoldDB" id="A0A091AQ00"/>
<dbReference type="EMBL" id="AVCI01000045">
    <property type="protein sequence ID" value="KFN41232.1"/>
    <property type="molecule type" value="Genomic_DNA"/>
</dbReference>
<dbReference type="Proteomes" id="UP000029385">
    <property type="component" value="Unassembled WGS sequence"/>
</dbReference>